<feature type="domain" description="O-acyltransferase WSD1-like N-terminal" evidence="12">
    <location>
        <begin position="6"/>
        <end position="275"/>
    </location>
</feature>
<comment type="pathway">
    <text evidence="1 11">Glycerolipid metabolism; triacylglycerol biosynthesis.</text>
</comment>
<dbReference type="InterPro" id="IPR045034">
    <property type="entry name" value="O-acyltransferase_WSD1-like"/>
</dbReference>
<dbReference type="Gene3D" id="3.30.559.10">
    <property type="entry name" value="Chloramphenicol acetyltransferase-like domain"/>
    <property type="match status" value="1"/>
</dbReference>
<evidence type="ECO:0000256" key="4">
    <source>
        <dbReference type="ARBA" id="ARBA00013244"/>
    </source>
</evidence>
<dbReference type="NCBIfam" id="TIGR02946">
    <property type="entry name" value="acyl_WS_DGAT"/>
    <property type="match status" value="1"/>
</dbReference>
<feature type="domain" description="O-acyltransferase WSD1 C-terminal" evidence="13">
    <location>
        <begin position="317"/>
        <end position="458"/>
    </location>
</feature>
<comment type="similarity">
    <text evidence="3 11">Belongs to the long-chain O-acyltransferase family.</text>
</comment>
<dbReference type="GO" id="GO:0001666">
    <property type="term" value="P:response to hypoxia"/>
    <property type="evidence" value="ECO:0007669"/>
    <property type="project" value="TreeGrafter"/>
</dbReference>
<evidence type="ECO:0000256" key="9">
    <source>
        <dbReference type="ARBA" id="ARBA00023315"/>
    </source>
</evidence>
<keyword evidence="5 11" id="KW-0444">Lipid biosynthesis</keyword>
<keyword evidence="6 11" id="KW-0808">Transferase</keyword>
<dbReference type="GO" id="GO:0006071">
    <property type="term" value="P:glycerol metabolic process"/>
    <property type="evidence" value="ECO:0007669"/>
    <property type="project" value="UniProtKB-KW"/>
</dbReference>
<evidence type="ECO:0000256" key="2">
    <source>
        <dbReference type="ARBA" id="ARBA00005189"/>
    </source>
</evidence>
<dbReference type="GO" id="GO:0005886">
    <property type="term" value="C:plasma membrane"/>
    <property type="evidence" value="ECO:0007669"/>
    <property type="project" value="TreeGrafter"/>
</dbReference>
<evidence type="ECO:0000256" key="3">
    <source>
        <dbReference type="ARBA" id="ARBA00009587"/>
    </source>
</evidence>
<protein>
    <recommendedName>
        <fullName evidence="4 11">Diacylglycerol O-acyltransferase</fullName>
        <ecNumber evidence="4 11">2.3.1.20</ecNumber>
    </recommendedName>
</protein>
<dbReference type="GO" id="GO:0004144">
    <property type="term" value="F:diacylglycerol O-acyltransferase activity"/>
    <property type="evidence" value="ECO:0007669"/>
    <property type="project" value="UniProtKB-EC"/>
</dbReference>
<dbReference type="GO" id="GO:0071731">
    <property type="term" value="P:response to nitric oxide"/>
    <property type="evidence" value="ECO:0007669"/>
    <property type="project" value="TreeGrafter"/>
</dbReference>
<dbReference type="InterPro" id="IPR014292">
    <property type="entry name" value="Acyl_transf_WS/DGAT"/>
</dbReference>
<dbReference type="Pfam" id="PF03007">
    <property type="entry name" value="WS_DGAT_cat"/>
    <property type="match status" value="1"/>
</dbReference>
<comment type="catalytic activity">
    <reaction evidence="10 11">
        <text>an acyl-CoA + a 1,2-diacyl-sn-glycerol = a triacyl-sn-glycerol + CoA</text>
        <dbReference type="Rhea" id="RHEA:10868"/>
        <dbReference type="ChEBI" id="CHEBI:17815"/>
        <dbReference type="ChEBI" id="CHEBI:57287"/>
        <dbReference type="ChEBI" id="CHEBI:58342"/>
        <dbReference type="ChEBI" id="CHEBI:64615"/>
        <dbReference type="EC" id="2.3.1.20"/>
    </reaction>
</comment>
<evidence type="ECO:0000259" key="13">
    <source>
        <dbReference type="Pfam" id="PF06974"/>
    </source>
</evidence>
<dbReference type="UniPathway" id="UPA00282"/>
<proteinExistence type="inferred from homology"/>
<evidence type="ECO:0000313" key="14">
    <source>
        <dbReference type="EMBL" id="CAA9511080.1"/>
    </source>
</evidence>
<keyword evidence="8 11" id="KW-0443">Lipid metabolism</keyword>
<dbReference type="EMBL" id="CADCVV010000158">
    <property type="protein sequence ID" value="CAA9511080.1"/>
    <property type="molecule type" value="Genomic_DNA"/>
</dbReference>
<dbReference type="InterPro" id="IPR004255">
    <property type="entry name" value="O-acyltransferase_WSD1_N"/>
</dbReference>
<evidence type="ECO:0000256" key="5">
    <source>
        <dbReference type="ARBA" id="ARBA00022516"/>
    </source>
</evidence>
<dbReference type="PANTHER" id="PTHR31650:SF1">
    <property type="entry name" value="WAX ESTER SYNTHASE_DIACYLGLYCEROL ACYLTRANSFERASE 4-RELATED"/>
    <property type="match status" value="1"/>
</dbReference>
<dbReference type="AlphaFoldDB" id="A0A6J4T1T8"/>
<sequence>MNKDRLTPLDASFLQIEDGSAHMHVAAALTFEGAPPPYDELVRSVDERLHLVPRYRQRIAFVPLGQGRPRWVDDPHLNIGYHVRHAALPEPGDEDQLRALAGRVFAQPLDLDKPLWEIWLVEGLENDEGGERFAVLSKTHHALVDGIAGVDLMTVLFDTQPEPTVPPERGARWLARPMPSGAQLLGEALVERAVEPLDAARSAAGLVRHPRRVLGGLAANAAGLGSFLASSLRPAPSSPYNVEIGPHRRFAWVRWDLPEVKAIKDELDGTVNDVMLTVVTLALGRHLYHRGVATEGLELRAFIPVSVRDDSGRDETGNQVAGMMAPLPVWAREPTVCFELISEAMTSLKESGQAMGAKALTELSGFASPTIMSQAARLATRGRFFNLVVTNVPGPQMPLYLLGHEMIDFLPMVPLAPGQGLGVAIMSYNARVGFGLTGDWDALPDLDDLASDLRAAIGDLVEAAGVGGRDARGRGTHVRS</sequence>
<dbReference type="GO" id="GO:0019432">
    <property type="term" value="P:triglyceride biosynthetic process"/>
    <property type="evidence" value="ECO:0007669"/>
    <property type="project" value="UniProtKB-UniPathway"/>
</dbReference>
<dbReference type="GO" id="GO:0051701">
    <property type="term" value="P:biological process involved in interaction with host"/>
    <property type="evidence" value="ECO:0007669"/>
    <property type="project" value="TreeGrafter"/>
</dbReference>
<comment type="pathway">
    <text evidence="2">Lipid metabolism.</text>
</comment>
<evidence type="ECO:0000256" key="10">
    <source>
        <dbReference type="ARBA" id="ARBA00048109"/>
    </source>
</evidence>
<evidence type="ECO:0000259" key="12">
    <source>
        <dbReference type="Pfam" id="PF03007"/>
    </source>
</evidence>
<accession>A0A6J4T1T8</accession>
<dbReference type="SUPFAM" id="SSF52777">
    <property type="entry name" value="CoA-dependent acyltransferases"/>
    <property type="match status" value="1"/>
</dbReference>
<evidence type="ECO:0000256" key="8">
    <source>
        <dbReference type="ARBA" id="ARBA00023098"/>
    </source>
</evidence>
<evidence type="ECO:0000256" key="1">
    <source>
        <dbReference type="ARBA" id="ARBA00004771"/>
    </source>
</evidence>
<keyword evidence="9 11" id="KW-0012">Acyltransferase</keyword>
<dbReference type="InterPro" id="IPR009721">
    <property type="entry name" value="O-acyltransferase_WSD1_C"/>
</dbReference>
<organism evidence="14">
    <name type="scientific">uncultured Solirubrobacterales bacterium</name>
    <dbReference type="NCBI Taxonomy" id="768556"/>
    <lineage>
        <taxon>Bacteria</taxon>
        <taxon>Bacillati</taxon>
        <taxon>Actinomycetota</taxon>
        <taxon>Thermoleophilia</taxon>
        <taxon>Solirubrobacterales</taxon>
        <taxon>environmental samples</taxon>
    </lineage>
</organism>
<dbReference type="InterPro" id="IPR023213">
    <property type="entry name" value="CAT-like_dom_sf"/>
</dbReference>
<evidence type="ECO:0000256" key="6">
    <source>
        <dbReference type="ARBA" id="ARBA00022679"/>
    </source>
</evidence>
<evidence type="ECO:0000256" key="11">
    <source>
        <dbReference type="RuleBase" id="RU361241"/>
    </source>
</evidence>
<name>A0A6J4T1T8_9ACTN</name>
<keyword evidence="7 11" id="KW-0319">Glycerol metabolism</keyword>
<dbReference type="EC" id="2.3.1.20" evidence="4 11"/>
<dbReference type="Pfam" id="PF06974">
    <property type="entry name" value="WS_DGAT_C"/>
    <property type="match status" value="1"/>
</dbReference>
<gene>
    <name evidence="14" type="ORF">AVDCRST_MAG17-1981</name>
</gene>
<reference evidence="14" key="1">
    <citation type="submission" date="2020-02" db="EMBL/GenBank/DDBJ databases">
        <authorList>
            <person name="Meier V. D."/>
        </authorList>
    </citation>
    <scope>NUCLEOTIDE SEQUENCE</scope>
    <source>
        <strain evidence="14">AVDCRST_MAG17</strain>
    </source>
</reference>
<evidence type="ECO:0000256" key="7">
    <source>
        <dbReference type="ARBA" id="ARBA00022798"/>
    </source>
</evidence>
<dbReference type="PANTHER" id="PTHR31650">
    <property type="entry name" value="O-ACYLTRANSFERASE (WSD1-LIKE) FAMILY PROTEIN"/>
    <property type="match status" value="1"/>
</dbReference>